<sequence length="396" mass="45050">MYITMATRICITMATRRSIAIGNSLLLLPKKALQPSNMWSLTTKASTYTAATIYDEKRLFPFTTSPGFHGNRRHHVTKATEEDPYHSRLPDVAEIRPRQDPVVWGDDSEKAGPFSRKELEFYKTNGYIVVEGLFDVHEIKTCRERFTSLRDTFEEDMESNKQEYIDTGKYVCVSEPGSTKIKSIYSTHKFLPVANQLSRDRRIAGRVQQILDSDVYIHHSRVNFQQAVKGSGFYWHSDFETWHTEDGMPRPRSMSCVVLMANNLPQNGALMVIPGSHKHYIVCKGETPENNWLGSLQDQYTGLPNHQALSQMVKEGGIHYCTGEAGSVIFFDCNLLHGSHTNISPWDRTNIFLAYNSVDNRLVAPFGPPKPRPEHVGTRDPAWVQPIIPLDKPTEY</sequence>
<dbReference type="Pfam" id="PF05721">
    <property type="entry name" value="PhyH"/>
    <property type="match status" value="1"/>
</dbReference>
<dbReference type="EMBL" id="OV696686">
    <property type="protein sequence ID" value="CAH1230502.1"/>
    <property type="molecule type" value="Genomic_DNA"/>
</dbReference>
<proteinExistence type="predicted"/>
<evidence type="ECO:0000313" key="2">
    <source>
        <dbReference type="EMBL" id="CAH1230502.1"/>
    </source>
</evidence>
<dbReference type="PANTHER" id="PTHR20883">
    <property type="entry name" value="PHYTANOYL-COA DIOXYGENASE DOMAIN CONTAINING 1"/>
    <property type="match status" value="1"/>
</dbReference>
<dbReference type="Gene3D" id="2.60.120.620">
    <property type="entry name" value="q2cbj1_9rhob like domain"/>
    <property type="match status" value="1"/>
</dbReference>
<name>A0A8J9VTZ3_BRALA</name>
<dbReference type="Proteomes" id="UP000838412">
    <property type="component" value="Chromosome 1"/>
</dbReference>
<comment type="cofactor">
    <cofactor evidence="1">
        <name>Fe cation</name>
        <dbReference type="ChEBI" id="CHEBI:24875"/>
    </cofactor>
</comment>
<dbReference type="AlphaFoldDB" id="A0A8J9VTZ3"/>
<dbReference type="OrthoDB" id="2328924at2759"/>
<reference evidence="2" key="1">
    <citation type="submission" date="2022-01" db="EMBL/GenBank/DDBJ databases">
        <authorList>
            <person name="Braso-Vives M."/>
        </authorList>
    </citation>
    <scope>NUCLEOTIDE SEQUENCE</scope>
</reference>
<accession>A0A8J9VTZ3</accession>
<evidence type="ECO:0000256" key="1">
    <source>
        <dbReference type="ARBA" id="ARBA00001962"/>
    </source>
</evidence>
<evidence type="ECO:0000313" key="3">
    <source>
        <dbReference type="Proteomes" id="UP000838412"/>
    </source>
</evidence>
<dbReference type="GO" id="GO:0046872">
    <property type="term" value="F:metal ion binding"/>
    <property type="evidence" value="ECO:0007669"/>
    <property type="project" value="UniProtKB-ARBA"/>
</dbReference>
<keyword evidence="3" id="KW-1185">Reference proteome</keyword>
<dbReference type="GO" id="GO:0016491">
    <property type="term" value="F:oxidoreductase activity"/>
    <property type="evidence" value="ECO:0007669"/>
    <property type="project" value="UniProtKB-ARBA"/>
</dbReference>
<dbReference type="InterPro" id="IPR008775">
    <property type="entry name" value="Phytyl_CoA_dOase-like"/>
</dbReference>
<dbReference type="PANTHER" id="PTHR20883:SF48">
    <property type="entry name" value="ECTOINE DIOXYGENASE"/>
    <property type="match status" value="1"/>
</dbReference>
<protein>
    <submittedName>
        <fullName evidence="2">Hypp312 protein</fullName>
    </submittedName>
</protein>
<gene>
    <name evidence="2" type="primary">Hypp312</name>
    <name evidence="2" type="ORF">BLAG_LOCUS1064</name>
</gene>
<dbReference type="SUPFAM" id="SSF51197">
    <property type="entry name" value="Clavaminate synthase-like"/>
    <property type="match status" value="1"/>
</dbReference>
<organism evidence="2 3">
    <name type="scientific">Branchiostoma lanceolatum</name>
    <name type="common">Common lancelet</name>
    <name type="synonym">Amphioxus lanceolatum</name>
    <dbReference type="NCBI Taxonomy" id="7740"/>
    <lineage>
        <taxon>Eukaryota</taxon>
        <taxon>Metazoa</taxon>
        <taxon>Chordata</taxon>
        <taxon>Cephalochordata</taxon>
        <taxon>Leptocardii</taxon>
        <taxon>Amphioxiformes</taxon>
        <taxon>Branchiostomatidae</taxon>
        <taxon>Branchiostoma</taxon>
    </lineage>
</organism>